<name>W9RI10_9ROSA</name>
<evidence type="ECO:0000256" key="2">
    <source>
        <dbReference type="PROSITE-ProRule" id="PRU00108"/>
    </source>
</evidence>
<dbReference type="InterPro" id="IPR009057">
    <property type="entry name" value="Homeodomain-like_sf"/>
</dbReference>
<comment type="subcellular location">
    <subcellularLocation>
        <location evidence="1 2">Nucleus</location>
    </subcellularLocation>
</comment>
<dbReference type="Gene3D" id="2.40.50.40">
    <property type="match status" value="1"/>
</dbReference>
<keyword evidence="2" id="KW-0371">Homeobox</keyword>
<evidence type="ECO:0000256" key="3">
    <source>
        <dbReference type="SAM" id="MobiDB-lite"/>
    </source>
</evidence>
<reference evidence="6" key="1">
    <citation type="submission" date="2013-01" db="EMBL/GenBank/DDBJ databases">
        <title>Draft Genome Sequence of a Mulberry Tree, Morus notabilis C.K. Schneid.</title>
        <authorList>
            <person name="He N."/>
            <person name="Zhao S."/>
        </authorList>
    </citation>
    <scope>NUCLEOTIDE SEQUENCE</scope>
</reference>
<dbReference type="InterPro" id="IPR001356">
    <property type="entry name" value="HD"/>
</dbReference>
<dbReference type="InterPro" id="IPR039276">
    <property type="entry name" value="SHH1/2"/>
</dbReference>
<feature type="region of interest" description="Disordered" evidence="3">
    <location>
        <begin position="344"/>
        <end position="375"/>
    </location>
</feature>
<dbReference type="InterPro" id="IPR032001">
    <property type="entry name" value="SAWADEE_dom"/>
</dbReference>
<dbReference type="STRING" id="981085.W9RI10"/>
<dbReference type="Gene3D" id="2.30.30.140">
    <property type="match status" value="1"/>
</dbReference>
<feature type="domain" description="Homeobox" evidence="4">
    <location>
        <begin position="13"/>
        <end position="77"/>
    </location>
</feature>
<dbReference type="GO" id="GO:0005634">
    <property type="term" value="C:nucleus"/>
    <property type="evidence" value="ECO:0007669"/>
    <property type="project" value="UniProtKB-SubCell"/>
</dbReference>
<keyword evidence="2" id="KW-0238">DNA-binding</keyword>
<proteinExistence type="predicted"/>
<dbReference type="PROSITE" id="PS50071">
    <property type="entry name" value="HOMEOBOX_2"/>
    <property type="match status" value="1"/>
</dbReference>
<dbReference type="Proteomes" id="UP000030645">
    <property type="component" value="Unassembled WGS sequence"/>
</dbReference>
<feature type="compositionally biased region" description="Polar residues" evidence="3">
    <location>
        <begin position="344"/>
        <end position="358"/>
    </location>
</feature>
<evidence type="ECO:0000313" key="6">
    <source>
        <dbReference type="Proteomes" id="UP000030645"/>
    </source>
</evidence>
<dbReference type="GO" id="GO:0003682">
    <property type="term" value="F:chromatin binding"/>
    <property type="evidence" value="ECO:0007669"/>
    <property type="project" value="InterPro"/>
</dbReference>
<gene>
    <name evidence="5" type="ORF">L484_012170</name>
</gene>
<accession>W9RI10</accession>
<protein>
    <recommendedName>
        <fullName evidence="4">Homeobox domain-containing protein</fullName>
    </recommendedName>
</protein>
<dbReference type="AlphaFoldDB" id="W9RI10"/>
<keyword evidence="6" id="KW-1185">Reference proteome</keyword>
<organism evidence="5 6">
    <name type="scientific">Morus notabilis</name>
    <dbReference type="NCBI Taxonomy" id="981085"/>
    <lineage>
        <taxon>Eukaryota</taxon>
        <taxon>Viridiplantae</taxon>
        <taxon>Streptophyta</taxon>
        <taxon>Embryophyta</taxon>
        <taxon>Tracheophyta</taxon>
        <taxon>Spermatophyta</taxon>
        <taxon>Magnoliopsida</taxon>
        <taxon>eudicotyledons</taxon>
        <taxon>Gunneridae</taxon>
        <taxon>Pentapetalae</taxon>
        <taxon>rosids</taxon>
        <taxon>fabids</taxon>
        <taxon>Rosales</taxon>
        <taxon>Moraceae</taxon>
        <taxon>Moreae</taxon>
        <taxon>Morus</taxon>
    </lineage>
</organism>
<sequence length="375" mass="41264">MGRPPGNGGPAFRFTASEVAEMEAILQEHNNTMPAREILVDLADKFSESVERKGKIMVQMKQVWNWFQNRRYAIRAKLSRNLGMLSVSSMPRDDPTPVRNVPQAITAPIPAPSGTGRGASENSIMEFEAKSGRDGAWYDVANFFSHRYLESGDPEVLVRFVGFGPEDDEWVNIRKHVRQRSLPCESSECVAVLPGDLILCFQEGKEQALYFDAHVLDAQRRRHDVRGCRCRFLVRYDHDQSEEIVPLRKVCRRPETDYRLQQLYAVNEAASAEQQKSSTDNFGGGGFRARISAETTPKLQHADAALVAPALHATAALATKASILEPKKVEIVNVVVDAGNSNNVTASGNGIMSGSPASNKPIVSGEKMPEGKAVG</sequence>
<dbReference type="Gene3D" id="1.10.10.60">
    <property type="entry name" value="Homeodomain-like"/>
    <property type="match status" value="1"/>
</dbReference>
<feature type="DNA-binding region" description="Homeobox" evidence="2">
    <location>
        <begin position="15"/>
        <end position="78"/>
    </location>
</feature>
<dbReference type="PANTHER" id="PTHR33827:SF7">
    <property type="entry name" value="PROTEIN SAWADEE HOMEODOMAIN HOMOLOG 2"/>
    <property type="match status" value="1"/>
</dbReference>
<dbReference type="PANTHER" id="PTHR33827">
    <property type="entry name" value="PROTEIN SAWADEE HOMEODOMAIN HOMOLOG 2"/>
    <property type="match status" value="1"/>
</dbReference>
<dbReference type="SUPFAM" id="SSF46689">
    <property type="entry name" value="Homeodomain-like"/>
    <property type="match status" value="1"/>
</dbReference>
<evidence type="ECO:0000313" key="5">
    <source>
        <dbReference type="EMBL" id="EXB75046.1"/>
    </source>
</evidence>
<dbReference type="GO" id="GO:0003677">
    <property type="term" value="F:DNA binding"/>
    <property type="evidence" value="ECO:0007669"/>
    <property type="project" value="UniProtKB-UniRule"/>
</dbReference>
<dbReference type="EMBL" id="KE344671">
    <property type="protein sequence ID" value="EXB75046.1"/>
    <property type="molecule type" value="Genomic_DNA"/>
</dbReference>
<evidence type="ECO:0000259" key="4">
    <source>
        <dbReference type="PROSITE" id="PS50071"/>
    </source>
</evidence>
<dbReference type="Pfam" id="PF16719">
    <property type="entry name" value="SAWADEE"/>
    <property type="match status" value="1"/>
</dbReference>
<dbReference type="eggNOG" id="ENOG502QSY0">
    <property type="taxonomic scope" value="Eukaryota"/>
</dbReference>
<evidence type="ECO:0000256" key="1">
    <source>
        <dbReference type="ARBA" id="ARBA00004123"/>
    </source>
</evidence>
<dbReference type="CDD" id="cd00086">
    <property type="entry name" value="homeodomain"/>
    <property type="match status" value="1"/>
</dbReference>
<dbReference type="SMART" id="SM00389">
    <property type="entry name" value="HOX"/>
    <property type="match status" value="1"/>
</dbReference>
<keyword evidence="2" id="KW-0539">Nucleus</keyword>